<evidence type="ECO:0000256" key="1">
    <source>
        <dbReference type="ARBA" id="ARBA00001913"/>
    </source>
</evidence>
<proteinExistence type="inferred from homology"/>
<dbReference type="SUPFAM" id="SSF74650">
    <property type="entry name" value="Galactose mutarotase-like"/>
    <property type="match status" value="1"/>
</dbReference>
<dbReference type="GO" id="GO:0004034">
    <property type="term" value="F:aldose 1-epimerase activity"/>
    <property type="evidence" value="ECO:0007669"/>
    <property type="project" value="UniProtKB-EC"/>
</dbReference>
<dbReference type="GO" id="GO:0033499">
    <property type="term" value="P:galactose catabolic process via UDP-galactose, Leloir pathway"/>
    <property type="evidence" value="ECO:0007669"/>
    <property type="project" value="TreeGrafter"/>
</dbReference>
<dbReference type="PANTHER" id="PTHR10091:SF0">
    <property type="entry name" value="GALACTOSE MUTAROTASE"/>
    <property type="match status" value="1"/>
</dbReference>
<evidence type="ECO:0000256" key="8">
    <source>
        <dbReference type="PIRNR" id="PIRNR005096"/>
    </source>
</evidence>
<evidence type="ECO:0000256" key="4">
    <source>
        <dbReference type="ARBA" id="ARBA00011245"/>
    </source>
</evidence>
<evidence type="ECO:0000256" key="10">
    <source>
        <dbReference type="PIRSR" id="PIRSR005096-2"/>
    </source>
</evidence>
<feature type="active site" description="Proton donor" evidence="9">
    <location>
        <position position="175"/>
    </location>
</feature>
<feature type="binding site" evidence="10">
    <location>
        <position position="245"/>
    </location>
    <ligand>
        <name>beta-D-galactose</name>
        <dbReference type="ChEBI" id="CHEBI:27667"/>
    </ligand>
</feature>
<feature type="binding site" evidence="11">
    <location>
        <begin position="78"/>
        <end position="79"/>
    </location>
    <ligand>
        <name>beta-D-galactose</name>
        <dbReference type="ChEBI" id="CHEBI:27667"/>
    </ligand>
</feature>
<dbReference type="AlphaFoldDB" id="A0A5B8UP80"/>
<dbReference type="Gene3D" id="2.70.98.10">
    <property type="match status" value="1"/>
</dbReference>
<dbReference type="InterPro" id="IPR047215">
    <property type="entry name" value="Galactose_mutarotase-like"/>
</dbReference>
<feature type="active site" description="Proton acceptor" evidence="9">
    <location>
        <position position="305"/>
    </location>
</feature>
<dbReference type="InterPro" id="IPR008183">
    <property type="entry name" value="Aldose_1/G6P_1-epimerase"/>
</dbReference>
<comment type="pathway">
    <text evidence="2 8">Carbohydrate metabolism; hexose metabolism.</text>
</comment>
<dbReference type="Proteomes" id="UP000321204">
    <property type="component" value="Chromosome"/>
</dbReference>
<evidence type="ECO:0000313" key="12">
    <source>
        <dbReference type="EMBL" id="QEC58444.1"/>
    </source>
</evidence>
<dbReference type="InterPro" id="IPR011013">
    <property type="entry name" value="Gal_mutarotase_sf_dom"/>
</dbReference>
<accession>A0A5B8UP80</accession>
<dbReference type="UniPathway" id="UPA00242"/>
<evidence type="ECO:0000256" key="9">
    <source>
        <dbReference type="PIRSR" id="PIRSR005096-1"/>
    </source>
</evidence>
<dbReference type="PANTHER" id="PTHR10091">
    <property type="entry name" value="ALDOSE-1-EPIMERASE"/>
    <property type="match status" value="1"/>
</dbReference>
<dbReference type="EC" id="5.1.3.3" evidence="8"/>
<comment type="cofactor">
    <cofactor evidence="1">
        <name>Ca(2+)</name>
        <dbReference type="ChEBI" id="CHEBI:29108"/>
    </cofactor>
</comment>
<keyword evidence="13" id="KW-1185">Reference proteome</keyword>
<keyword evidence="7 8" id="KW-0119">Carbohydrate metabolism</keyword>
<reference evidence="12 13" key="1">
    <citation type="journal article" date="2015" name="Int. J. Syst. Evol. Microbiol.">
        <title>Flavisolibacter ginsenosidimutans sp. nov., with ginsenoside-converting activity isolated from soil used for cultivating ginseng.</title>
        <authorList>
            <person name="Zhao Y."/>
            <person name="Liu Q."/>
            <person name="Kang M.S."/>
            <person name="Jin F."/>
            <person name="Yu H."/>
            <person name="Im W.T."/>
        </authorList>
    </citation>
    <scope>NUCLEOTIDE SEQUENCE [LARGE SCALE GENOMIC DNA]</scope>
    <source>
        <strain evidence="12 13">Gsoil 636</strain>
    </source>
</reference>
<dbReference type="CDD" id="cd09019">
    <property type="entry name" value="galactose_mutarotase_like"/>
    <property type="match status" value="1"/>
</dbReference>
<dbReference type="GO" id="GO:0030246">
    <property type="term" value="F:carbohydrate binding"/>
    <property type="evidence" value="ECO:0007669"/>
    <property type="project" value="InterPro"/>
</dbReference>
<evidence type="ECO:0000256" key="3">
    <source>
        <dbReference type="ARBA" id="ARBA00006206"/>
    </source>
</evidence>
<keyword evidence="6 8" id="KW-0413">Isomerase</keyword>
<evidence type="ECO:0000256" key="6">
    <source>
        <dbReference type="ARBA" id="ARBA00023235"/>
    </source>
</evidence>
<dbReference type="InterPro" id="IPR015443">
    <property type="entry name" value="Aldose_1-epimerase"/>
</dbReference>
<protein>
    <recommendedName>
        <fullName evidence="8">Aldose 1-epimerase</fullName>
        <ecNumber evidence="8">5.1.3.3</ecNumber>
    </recommendedName>
</protein>
<dbReference type="OrthoDB" id="9779408at2"/>
<sequence length="340" mass="37833">MLTPDAKNFERLINGKQTSLTFIRNGKGLEASISNYGARIITLLFDGINVTPAYDSLEPYTSTTLAPYHGATVGRYANRIAKGKFVLNGMEYLLPVNNAPNHLHGGTKGFHQQVWDVAEIKTYEVTFVYFSQDGEEGYPGNVNVIVTYHLSEENELIISYSAETNAPTPFNITNHCFFNLNGEGSILNHRLQLNADRFTPVDRTLIPTGEAKNVEGTAFDFRETKRLGKDIDRNEEQIKIGGGYDHNFVLNKGESELSFAAKATGDKSGIVMDVFTTEPGLQLFSGNFEAVKGDPSTFRNTFCLETQHFPDSPNQPSFPNTILKPGEKFTSKTVYRFSKQ</sequence>
<evidence type="ECO:0000313" key="13">
    <source>
        <dbReference type="Proteomes" id="UP000321204"/>
    </source>
</evidence>
<gene>
    <name evidence="12" type="ORF">FSB75_05345</name>
</gene>
<dbReference type="Pfam" id="PF01263">
    <property type="entry name" value="Aldose_epim"/>
    <property type="match status" value="1"/>
</dbReference>
<organism evidence="12 13">
    <name type="scientific">Flavisolibacter ginsenosidimutans</name>
    <dbReference type="NCBI Taxonomy" id="661481"/>
    <lineage>
        <taxon>Bacteria</taxon>
        <taxon>Pseudomonadati</taxon>
        <taxon>Bacteroidota</taxon>
        <taxon>Chitinophagia</taxon>
        <taxon>Chitinophagales</taxon>
        <taxon>Chitinophagaceae</taxon>
        <taxon>Flavisolibacter</taxon>
    </lineage>
</organism>
<dbReference type="EMBL" id="CP042433">
    <property type="protein sequence ID" value="QEC58444.1"/>
    <property type="molecule type" value="Genomic_DNA"/>
</dbReference>
<dbReference type="PIRSF" id="PIRSF005096">
    <property type="entry name" value="GALM"/>
    <property type="match status" value="1"/>
</dbReference>
<dbReference type="InterPro" id="IPR014718">
    <property type="entry name" value="GH-type_carb-bd"/>
</dbReference>
<comment type="catalytic activity">
    <reaction evidence="8">
        <text>alpha-D-glucose = beta-D-glucose</text>
        <dbReference type="Rhea" id="RHEA:10264"/>
        <dbReference type="ChEBI" id="CHEBI:15903"/>
        <dbReference type="ChEBI" id="CHEBI:17925"/>
        <dbReference type="EC" id="5.1.3.3"/>
    </reaction>
</comment>
<evidence type="ECO:0000256" key="2">
    <source>
        <dbReference type="ARBA" id="ARBA00005028"/>
    </source>
</evidence>
<dbReference type="KEGG" id="fgg:FSB75_05345"/>
<name>A0A5B8UP80_9BACT</name>
<evidence type="ECO:0000256" key="7">
    <source>
        <dbReference type="ARBA" id="ARBA00023277"/>
    </source>
</evidence>
<comment type="subunit">
    <text evidence="4">Monomer.</text>
</comment>
<dbReference type="NCBIfam" id="NF008277">
    <property type="entry name" value="PRK11055.1"/>
    <property type="match status" value="1"/>
</dbReference>
<keyword evidence="5" id="KW-0106">Calcium</keyword>
<dbReference type="GO" id="GO:0006006">
    <property type="term" value="P:glucose metabolic process"/>
    <property type="evidence" value="ECO:0007669"/>
    <property type="project" value="TreeGrafter"/>
</dbReference>
<evidence type="ECO:0000256" key="5">
    <source>
        <dbReference type="ARBA" id="ARBA00022837"/>
    </source>
</evidence>
<comment type="similarity">
    <text evidence="3 8">Belongs to the aldose epimerase family.</text>
</comment>
<evidence type="ECO:0000256" key="11">
    <source>
        <dbReference type="PIRSR" id="PIRSR005096-3"/>
    </source>
</evidence>